<organism evidence="2">
    <name type="scientific">Solanum habrochaites</name>
    <name type="common">Wild tomato</name>
    <name type="synonym">Lycopersicon hirsutum</name>
    <dbReference type="NCBI Taxonomy" id="62890"/>
    <lineage>
        <taxon>Eukaryota</taxon>
        <taxon>Viridiplantae</taxon>
        <taxon>Streptophyta</taxon>
        <taxon>Embryophyta</taxon>
        <taxon>Tracheophyta</taxon>
        <taxon>Spermatophyta</taxon>
        <taxon>Magnoliopsida</taxon>
        <taxon>eudicotyledons</taxon>
        <taxon>Gunneridae</taxon>
        <taxon>Pentapetalae</taxon>
        <taxon>asterids</taxon>
        <taxon>lamiids</taxon>
        <taxon>Solanales</taxon>
        <taxon>Solanaceae</taxon>
        <taxon>Solanoideae</taxon>
        <taxon>Solaneae</taxon>
        <taxon>Solanum</taxon>
        <taxon>Solanum subgen. Lycopersicon</taxon>
    </lineage>
</organism>
<dbReference type="AlphaFoldDB" id="A0A075TNQ4"/>
<feature type="domain" description="F-box associated beta-propeller type 3" evidence="1">
    <location>
        <begin position="90"/>
        <end position="207"/>
    </location>
</feature>
<name>A0A075TNQ4_SOLHA</name>
<dbReference type="InterPro" id="IPR050796">
    <property type="entry name" value="SCF_F-box_component"/>
</dbReference>
<gene>
    <name evidence="2" type="primary">SLF14</name>
</gene>
<sequence>MAHGVINKSPKDLIIFIHLKFPVKSIKRFNCISKFFFKVIQSSTFINLYLNRTTTTQEEFIMYKRSIEEEANQYKTIFLFLYEDDDNHIIHIFSDINVSYLTSTHSRNYDQLIGPSRGLIALVSNTTAVIFNPATRTYKVLPPSPFGSPPGSRCRIEGVGFGFDQINNDYKLIKIIEVYTDPPYRDTDARNRKIEVYYVCIDTWRESDHVDQQFPSMYSLPCCQIFYKDSCHWFCNSKYRRHCFNSLF</sequence>
<dbReference type="InterPro" id="IPR013187">
    <property type="entry name" value="F-box-assoc_dom_typ3"/>
</dbReference>
<dbReference type="PANTHER" id="PTHR31672:SF13">
    <property type="entry name" value="F-BOX PROTEIN CPR30-LIKE"/>
    <property type="match status" value="1"/>
</dbReference>
<dbReference type="PANTHER" id="PTHR31672">
    <property type="entry name" value="BNACNNG10540D PROTEIN"/>
    <property type="match status" value="1"/>
</dbReference>
<proteinExistence type="evidence at transcript level"/>
<evidence type="ECO:0000313" key="2">
    <source>
        <dbReference type="EMBL" id="AIG62993.1"/>
    </source>
</evidence>
<reference evidence="2" key="1">
    <citation type="submission" date="2014-05" db="EMBL/GenBank/DDBJ databases">
        <title>Control of interspecific reproductive barriers in tomato.</title>
        <authorList>
            <person name="Guo H."/>
            <person name="Li M."/>
            <person name="Xu C."/>
            <person name="Li Q."/>
            <person name="Zhang Y."/>
            <person name="Xue Y."/>
        </authorList>
    </citation>
    <scope>NUCLEOTIDE SEQUENCE</scope>
    <source>
        <strain evidence="2">LA1777</strain>
        <tissue evidence="2">Pollen</tissue>
    </source>
</reference>
<dbReference type="Pfam" id="PF08268">
    <property type="entry name" value="FBA_3"/>
    <property type="match status" value="1"/>
</dbReference>
<protein>
    <submittedName>
        <fullName evidence="2">S-locus F-box protein type-14</fullName>
    </submittedName>
</protein>
<evidence type="ECO:0000259" key="1">
    <source>
        <dbReference type="Pfam" id="PF08268"/>
    </source>
</evidence>
<accession>A0A075TNQ4</accession>
<dbReference type="EMBL" id="KJ814931">
    <property type="protein sequence ID" value="AIG62993.1"/>
    <property type="molecule type" value="mRNA"/>
</dbReference>